<accession>A0A3B0U304</accession>
<evidence type="ECO:0000256" key="3">
    <source>
        <dbReference type="ARBA" id="ARBA00023125"/>
    </source>
</evidence>
<evidence type="ECO:0000259" key="5">
    <source>
        <dbReference type="PROSITE" id="PS50931"/>
    </source>
</evidence>
<evidence type="ECO:0000313" key="6">
    <source>
        <dbReference type="EMBL" id="VAW13766.1"/>
    </source>
</evidence>
<comment type="similarity">
    <text evidence="1">Belongs to the LysR transcriptional regulatory family.</text>
</comment>
<evidence type="ECO:0000256" key="2">
    <source>
        <dbReference type="ARBA" id="ARBA00023015"/>
    </source>
</evidence>
<dbReference type="SUPFAM" id="SSF46785">
    <property type="entry name" value="Winged helix' DNA-binding domain"/>
    <property type="match status" value="1"/>
</dbReference>
<sequence>MIPFNYHHLYYFYVIAQEGSISKATEQLRLAQPTLSAQLKQFEKFLNVELFVRENRRLMLTEEGHRVLSYAKMIFDIGKELKDRMVDLSDKDRIHLNIGITNFVPKTVAETLLDYILKINPSTYIKLEKDKMSKLAQDLDDHLIDLILTDTPFEASTGAGFNIKLIGKLPILFCAHPVLAKKIKKFPKDMNDMPLILPAAPRQIFYTLKEYLYEHHIEPRIVGEIQDTEVVRRLALRKYGIAALNLLTIREAPSRQKLIIINKNKNYQIFEKIYLISKKRKMPHPLIEKTLEEFRMGNFINI</sequence>
<reference evidence="6" key="1">
    <citation type="submission" date="2018-06" db="EMBL/GenBank/DDBJ databases">
        <authorList>
            <person name="Zhirakovskaya E."/>
        </authorList>
    </citation>
    <scope>NUCLEOTIDE SEQUENCE</scope>
</reference>
<dbReference type="GO" id="GO:0000976">
    <property type="term" value="F:transcription cis-regulatory region binding"/>
    <property type="evidence" value="ECO:0007669"/>
    <property type="project" value="TreeGrafter"/>
</dbReference>
<dbReference type="InterPro" id="IPR000847">
    <property type="entry name" value="LysR_HTH_N"/>
</dbReference>
<name>A0A3B0U304_9ZZZZ</name>
<proteinExistence type="inferred from homology"/>
<dbReference type="FunFam" id="1.10.10.10:FF:000001">
    <property type="entry name" value="LysR family transcriptional regulator"/>
    <property type="match status" value="1"/>
</dbReference>
<organism evidence="6">
    <name type="scientific">hydrothermal vent metagenome</name>
    <dbReference type="NCBI Taxonomy" id="652676"/>
    <lineage>
        <taxon>unclassified sequences</taxon>
        <taxon>metagenomes</taxon>
        <taxon>ecological metagenomes</taxon>
    </lineage>
</organism>
<keyword evidence="3" id="KW-0238">DNA-binding</keyword>
<feature type="domain" description="HTH lysR-type" evidence="5">
    <location>
        <begin position="4"/>
        <end position="61"/>
    </location>
</feature>
<dbReference type="PANTHER" id="PTHR30126">
    <property type="entry name" value="HTH-TYPE TRANSCRIPTIONAL REGULATOR"/>
    <property type="match status" value="1"/>
</dbReference>
<keyword evidence="2" id="KW-0805">Transcription regulation</keyword>
<protein>
    <recommendedName>
        <fullName evidence="5">HTH lysR-type domain-containing protein</fullName>
    </recommendedName>
</protein>
<dbReference type="Gene3D" id="1.10.10.10">
    <property type="entry name" value="Winged helix-like DNA-binding domain superfamily/Winged helix DNA-binding domain"/>
    <property type="match status" value="1"/>
</dbReference>
<dbReference type="AlphaFoldDB" id="A0A3B0U304"/>
<dbReference type="EMBL" id="UOEN01000186">
    <property type="protein sequence ID" value="VAW13766.1"/>
    <property type="molecule type" value="Genomic_DNA"/>
</dbReference>
<dbReference type="InterPro" id="IPR036388">
    <property type="entry name" value="WH-like_DNA-bd_sf"/>
</dbReference>
<dbReference type="InterPro" id="IPR005119">
    <property type="entry name" value="LysR_subst-bd"/>
</dbReference>
<evidence type="ECO:0000256" key="4">
    <source>
        <dbReference type="ARBA" id="ARBA00023163"/>
    </source>
</evidence>
<keyword evidence="4" id="KW-0804">Transcription</keyword>
<gene>
    <name evidence="6" type="ORF">MNBD_BACTEROID05-1175</name>
</gene>
<dbReference type="GO" id="GO:0003700">
    <property type="term" value="F:DNA-binding transcription factor activity"/>
    <property type="evidence" value="ECO:0007669"/>
    <property type="project" value="InterPro"/>
</dbReference>
<dbReference type="Pfam" id="PF00126">
    <property type="entry name" value="HTH_1"/>
    <property type="match status" value="1"/>
</dbReference>
<dbReference type="PROSITE" id="PS50931">
    <property type="entry name" value="HTH_LYSR"/>
    <property type="match status" value="1"/>
</dbReference>
<dbReference type="SUPFAM" id="SSF53850">
    <property type="entry name" value="Periplasmic binding protein-like II"/>
    <property type="match status" value="1"/>
</dbReference>
<evidence type="ECO:0000256" key="1">
    <source>
        <dbReference type="ARBA" id="ARBA00009437"/>
    </source>
</evidence>
<dbReference type="Pfam" id="PF03466">
    <property type="entry name" value="LysR_substrate"/>
    <property type="match status" value="1"/>
</dbReference>
<dbReference type="Gene3D" id="3.40.190.10">
    <property type="entry name" value="Periplasmic binding protein-like II"/>
    <property type="match status" value="2"/>
</dbReference>
<dbReference type="PANTHER" id="PTHR30126:SF98">
    <property type="entry name" value="HTH-TYPE TRANSCRIPTIONAL ACTIVATOR BAUR"/>
    <property type="match status" value="1"/>
</dbReference>
<dbReference type="PRINTS" id="PR00039">
    <property type="entry name" value="HTHLYSR"/>
</dbReference>
<dbReference type="InterPro" id="IPR036390">
    <property type="entry name" value="WH_DNA-bd_sf"/>
</dbReference>